<dbReference type="InterPro" id="IPR035923">
    <property type="entry name" value="TT1751-like_sf"/>
</dbReference>
<dbReference type="AlphaFoldDB" id="A0A8E2DF63"/>
<dbReference type="Pfam" id="PF03625">
    <property type="entry name" value="DUF302"/>
    <property type="match status" value="1"/>
</dbReference>
<sequence length="176" mass="19165">MSKQTFQFPATRVVFETPTPAATVCARLDEELHRGDDSQAALKAALSAQNKEELEKNIQALSHGNDFLFFGAIPHHTWFNAYMGTTDAAPLTITYTLGNPLIAQTMLRHSLVAGLHVPPRVLVLERADGNGTRIVYDLPSSIIAPGLAGGPHEELREAAEALDAKLERLIAKVTRE</sequence>
<dbReference type="Proteomes" id="UP000250043">
    <property type="component" value="Unassembled WGS sequence"/>
</dbReference>
<evidence type="ECO:0000313" key="3">
    <source>
        <dbReference type="Proteomes" id="UP000250043"/>
    </source>
</evidence>
<dbReference type="OrthoDB" id="5190258at2759"/>
<keyword evidence="3" id="KW-1185">Reference proteome</keyword>
<gene>
    <name evidence="2" type="ORF">OBBRIDRAFT_808226</name>
</gene>
<dbReference type="CDD" id="cd14797">
    <property type="entry name" value="DUF302"/>
    <property type="match status" value="1"/>
</dbReference>
<reference evidence="2 3" key="1">
    <citation type="submission" date="2016-07" db="EMBL/GenBank/DDBJ databases">
        <title>Draft genome of the white-rot fungus Obba rivulosa 3A-2.</title>
        <authorList>
            <consortium name="DOE Joint Genome Institute"/>
            <person name="Miettinen O."/>
            <person name="Riley R."/>
            <person name="Acob R."/>
            <person name="Barry K."/>
            <person name="Cullen D."/>
            <person name="De Vries R."/>
            <person name="Hainaut M."/>
            <person name="Hatakka A."/>
            <person name="Henrissat B."/>
            <person name="Hilden K."/>
            <person name="Kuo R."/>
            <person name="Labutti K."/>
            <person name="Lipzen A."/>
            <person name="Makela M.R."/>
            <person name="Sandor L."/>
            <person name="Spatafora J.W."/>
            <person name="Grigoriev I.V."/>
            <person name="Hibbett D.S."/>
        </authorList>
    </citation>
    <scope>NUCLEOTIDE SEQUENCE [LARGE SCALE GENOMIC DNA]</scope>
    <source>
        <strain evidence="2 3">3A-2</strain>
    </source>
</reference>
<protein>
    <recommendedName>
        <fullName evidence="1">DUF302 domain-containing protein</fullName>
    </recommendedName>
</protein>
<dbReference type="SUPFAM" id="SSF103247">
    <property type="entry name" value="TT1751-like"/>
    <property type="match status" value="1"/>
</dbReference>
<dbReference type="Gene3D" id="3.30.310.70">
    <property type="entry name" value="TT1751-like domain"/>
    <property type="match status" value="1"/>
</dbReference>
<name>A0A8E2DF63_9APHY</name>
<accession>A0A8E2DF63</accession>
<evidence type="ECO:0000259" key="1">
    <source>
        <dbReference type="Pfam" id="PF03625"/>
    </source>
</evidence>
<dbReference type="InterPro" id="IPR005180">
    <property type="entry name" value="DUF302"/>
</dbReference>
<organism evidence="2 3">
    <name type="scientific">Obba rivulosa</name>
    <dbReference type="NCBI Taxonomy" id="1052685"/>
    <lineage>
        <taxon>Eukaryota</taxon>
        <taxon>Fungi</taxon>
        <taxon>Dikarya</taxon>
        <taxon>Basidiomycota</taxon>
        <taxon>Agaricomycotina</taxon>
        <taxon>Agaricomycetes</taxon>
        <taxon>Polyporales</taxon>
        <taxon>Gelatoporiaceae</taxon>
        <taxon>Obba</taxon>
    </lineage>
</organism>
<dbReference type="EMBL" id="KV722670">
    <property type="protein sequence ID" value="OCH84462.1"/>
    <property type="molecule type" value="Genomic_DNA"/>
</dbReference>
<feature type="domain" description="DUF302" evidence="1">
    <location>
        <begin position="92"/>
        <end position="137"/>
    </location>
</feature>
<evidence type="ECO:0000313" key="2">
    <source>
        <dbReference type="EMBL" id="OCH84462.1"/>
    </source>
</evidence>
<proteinExistence type="predicted"/>